<evidence type="ECO:0000256" key="1">
    <source>
        <dbReference type="SAM" id="SignalP"/>
    </source>
</evidence>
<reference evidence="2" key="1">
    <citation type="submission" date="2019-12" db="EMBL/GenBank/DDBJ databases">
        <title>An insight into the sialome of adult female Ixodes ricinus ticks feeding for 6 days.</title>
        <authorList>
            <person name="Perner J."/>
            <person name="Ribeiro J.M.C."/>
        </authorList>
    </citation>
    <scope>NUCLEOTIDE SEQUENCE</scope>
    <source>
        <strain evidence="2">Semi-engorged</strain>
        <tissue evidence="2">Salivary glands</tissue>
    </source>
</reference>
<dbReference type="EMBL" id="GIFC01017171">
    <property type="protein sequence ID" value="MXU99254.1"/>
    <property type="molecule type" value="Transcribed_RNA"/>
</dbReference>
<evidence type="ECO:0000313" key="2">
    <source>
        <dbReference type="EMBL" id="MXU99254.1"/>
    </source>
</evidence>
<organism evidence="2">
    <name type="scientific">Ixodes ricinus</name>
    <name type="common">Common tick</name>
    <name type="synonym">Acarus ricinus</name>
    <dbReference type="NCBI Taxonomy" id="34613"/>
    <lineage>
        <taxon>Eukaryota</taxon>
        <taxon>Metazoa</taxon>
        <taxon>Ecdysozoa</taxon>
        <taxon>Arthropoda</taxon>
        <taxon>Chelicerata</taxon>
        <taxon>Arachnida</taxon>
        <taxon>Acari</taxon>
        <taxon>Parasitiformes</taxon>
        <taxon>Ixodida</taxon>
        <taxon>Ixodoidea</taxon>
        <taxon>Ixodidae</taxon>
        <taxon>Ixodinae</taxon>
        <taxon>Ixodes</taxon>
    </lineage>
</organism>
<sequence>MPPRILLACLGHVLKARAQALGPTLCSDLDIGLWFLVRGLGLLDLRERVCGLVLLVLLDAKLPTKAFLHVHLGRVRLWLGHLLPAQGALVLPVRLDPVLAAKALGVVLLGLVLLQLLHVVPSQGGGVLPVALDPKLTAETVRIVRLRRVLLRLLVKLPSHRRLVLQFLLHTKLAAKTSTVIFLRSVFLQRLVIFPTNGRLVLPVLLDPELATEALDRVRLGGVLVEGHQVVVANSRLVHAVVLNTKLSPVAKGSLRLLLQNLLLVCSVILGHLLPQFLYVDSIGNMARTFHSLGAPSLFFLRHVIHEIRVGFPVVISLARLGLEAEIAGHSRFPSRHSRSRFRFSSATDAQYRSSEHETDFVSLLAGLDERPAIMRHSRHTFRRFSDAPAFPMFTFDVPLDLPNTPTTKQQQLEKSV</sequence>
<accession>A0A6B0VBT6</accession>
<feature type="chain" id="PRO_5025586452" evidence="1">
    <location>
        <begin position="19"/>
        <end position="417"/>
    </location>
</feature>
<protein>
    <submittedName>
        <fullName evidence="2">Putative secreted protein</fullName>
    </submittedName>
</protein>
<feature type="signal peptide" evidence="1">
    <location>
        <begin position="1"/>
        <end position="18"/>
    </location>
</feature>
<dbReference type="AlphaFoldDB" id="A0A6B0VBT6"/>
<name>A0A6B0VBT6_IXORI</name>
<proteinExistence type="predicted"/>
<keyword evidence="1" id="KW-0732">Signal</keyword>